<evidence type="ECO:0000313" key="3">
    <source>
        <dbReference type="EMBL" id="MEB3024205.1"/>
    </source>
</evidence>
<reference evidence="3 4" key="1">
    <citation type="submission" date="2023-12" db="EMBL/GenBank/DDBJ databases">
        <title>Description of new species of Mycobacterium terrae complex isolated from sewage at the Sao Paulo Zoological Park Foundation in Brazil.</title>
        <authorList>
            <person name="Romagnoli C.L."/>
            <person name="Conceicao E.C."/>
            <person name="Machado E."/>
            <person name="Barreto L.B.P.F."/>
            <person name="Sharma A."/>
            <person name="Silva N.M."/>
            <person name="Marques L.E."/>
            <person name="Juliana M.A."/>
            <person name="Lourenco M.C.S."/>
            <person name="Digiampietri L.A."/>
            <person name="Suffys P.N."/>
            <person name="Viana-Niero C."/>
        </authorList>
    </citation>
    <scope>NUCLEOTIDE SEQUENCE [LARGE SCALE GENOMIC DNA]</scope>
    <source>
        <strain evidence="3 4">MYC098</strain>
    </source>
</reference>
<proteinExistence type="predicted"/>
<feature type="region of interest" description="Disordered" evidence="1">
    <location>
        <begin position="195"/>
        <end position="222"/>
    </location>
</feature>
<accession>A0ABU5XPL3</accession>
<organism evidence="3 4">
    <name type="scientific">[Mycobacterium] crassicus</name>
    <dbReference type="NCBI Taxonomy" id="2872309"/>
    <lineage>
        <taxon>Bacteria</taxon>
        <taxon>Bacillati</taxon>
        <taxon>Actinomycetota</taxon>
        <taxon>Actinomycetes</taxon>
        <taxon>Mycobacteriales</taxon>
        <taxon>Mycobacteriaceae</taxon>
        <taxon>Mycolicibacter</taxon>
    </lineage>
</organism>
<dbReference type="Proteomes" id="UP001299596">
    <property type="component" value="Unassembled WGS sequence"/>
</dbReference>
<dbReference type="InterPro" id="IPR022171">
    <property type="entry name" value="PPE_C"/>
</dbReference>
<protein>
    <submittedName>
        <fullName evidence="3">PE/PPE C-terminal domain-containing protein</fullName>
    </submittedName>
</protein>
<feature type="non-terminal residue" evidence="3">
    <location>
        <position position="1"/>
    </location>
</feature>
<feature type="domain" description="PPE family C-terminal" evidence="2">
    <location>
        <begin position="124"/>
        <end position="191"/>
    </location>
</feature>
<evidence type="ECO:0000256" key="1">
    <source>
        <dbReference type="SAM" id="MobiDB-lite"/>
    </source>
</evidence>
<dbReference type="RefSeq" id="WP_329779841.1">
    <property type="nucleotide sequence ID" value="NZ_JAYJJR010000050.1"/>
</dbReference>
<dbReference type="EMBL" id="JAYJJR010000050">
    <property type="protein sequence ID" value="MEB3024205.1"/>
    <property type="molecule type" value="Genomic_DNA"/>
</dbReference>
<evidence type="ECO:0000259" key="2">
    <source>
        <dbReference type="Pfam" id="PF12484"/>
    </source>
</evidence>
<keyword evidence="4" id="KW-1185">Reference proteome</keyword>
<gene>
    <name evidence="3" type="ORF">K6T79_24625</name>
</gene>
<evidence type="ECO:0000313" key="4">
    <source>
        <dbReference type="Proteomes" id="UP001299596"/>
    </source>
</evidence>
<sequence length="268" mass="26710">TAAPQTTNPTGTQAGAAAQTGSSILDWNPFGEMANSPLLQNATVQGLNGFFNSAGPLLLQTTGSGLSSEGSQLAMFPLYLLSGKLSMLGPGAAMGAATGAGLASSTTEGVSAATLANTPGPGASAGVGRAVPVGKLSVPPSWGAAPGDVRLAAAAMSSAYSPTPSTPTLSSHGVVPPVMGGPVAGMVNSPVTADGRERAAVGGPVTSRRPGATDADEADQNLSAEDIELTVSGLSDREQDELYRLRDELAELAMGCDEMARLTREAMR</sequence>
<dbReference type="Pfam" id="PF12484">
    <property type="entry name" value="PPE-SVP"/>
    <property type="match status" value="1"/>
</dbReference>
<name>A0ABU5XPL3_9MYCO</name>
<comment type="caution">
    <text evidence="3">The sequence shown here is derived from an EMBL/GenBank/DDBJ whole genome shotgun (WGS) entry which is preliminary data.</text>
</comment>